<dbReference type="GO" id="GO:0071555">
    <property type="term" value="P:cell wall organization"/>
    <property type="evidence" value="ECO:0007669"/>
    <property type="project" value="UniProtKB-KW"/>
</dbReference>
<protein>
    <recommendedName>
        <fullName evidence="9">FemAB family protein</fullName>
    </recommendedName>
</protein>
<reference evidence="7" key="1">
    <citation type="journal article" date="2014" name="Int. J. Syst. Evol. Microbiol.">
        <title>Complete genome sequence of Corynebacterium casei LMG S-19264T (=DSM 44701T), isolated from a smear-ripened cheese.</title>
        <authorList>
            <consortium name="US DOE Joint Genome Institute (JGI-PGF)"/>
            <person name="Walter F."/>
            <person name="Albersmeier A."/>
            <person name="Kalinowski J."/>
            <person name="Ruckert C."/>
        </authorList>
    </citation>
    <scope>NUCLEOTIDE SEQUENCE</scope>
    <source>
        <strain evidence="7">CGMCC 1.12160</strain>
    </source>
</reference>
<evidence type="ECO:0000256" key="4">
    <source>
        <dbReference type="ARBA" id="ARBA00022984"/>
    </source>
</evidence>
<dbReference type="RefSeq" id="WP_188427740.1">
    <property type="nucleotide sequence ID" value="NZ_BAABKH010000010.1"/>
</dbReference>
<dbReference type="InterPro" id="IPR016181">
    <property type="entry name" value="Acyl_CoA_acyltransferase"/>
</dbReference>
<keyword evidence="6" id="KW-0961">Cell wall biogenesis/degradation</keyword>
<keyword evidence="3" id="KW-0133">Cell shape</keyword>
<dbReference type="InterPro" id="IPR050644">
    <property type="entry name" value="PG_Glycine_Bridge_Synth"/>
</dbReference>
<proteinExistence type="inferred from homology"/>
<dbReference type="InterPro" id="IPR003447">
    <property type="entry name" value="FEMABX"/>
</dbReference>
<evidence type="ECO:0000256" key="1">
    <source>
        <dbReference type="ARBA" id="ARBA00009943"/>
    </source>
</evidence>
<dbReference type="EMBL" id="BMEM01000001">
    <property type="protein sequence ID" value="GGF37846.1"/>
    <property type="molecule type" value="Genomic_DNA"/>
</dbReference>
<keyword evidence="8" id="KW-1185">Reference proteome</keyword>
<keyword evidence="2" id="KW-0808">Transferase</keyword>
<accession>A0A917BE46</accession>
<evidence type="ECO:0008006" key="9">
    <source>
        <dbReference type="Google" id="ProtNLM"/>
    </source>
</evidence>
<dbReference type="PANTHER" id="PTHR36174">
    <property type="entry name" value="LIPID II:GLYCINE GLYCYLTRANSFERASE"/>
    <property type="match status" value="1"/>
</dbReference>
<comment type="similarity">
    <text evidence="1">Belongs to the FemABX family.</text>
</comment>
<evidence type="ECO:0000256" key="5">
    <source>
        <dbReference type="ARBA" id="ARBA00023315"/>
    </source>
</evidence>
<dbReference type="Gene3D" id="3.40.630.30">
    <property type="match status" value="2"/>
</dbReference>
<evidence type="ECO:0000313" key="7">
    <source>
        <dbReference type="EMBL" id="GGF37846.1"/>
    </source>
</evidence>
<evidence type="ECO:0000256" key="2">
    <source>
        <dbReference type="ARBA" id="ARBA00022679"/>
    </source>
</evidence>
<dbReference type="GO" id="GO:0008360">
    <property type="term" value="P:regulation of cell shape"/>
    <property type="evidence" value="ECO:0007669"/>
    <property type="project" value="UniProtKB-KW"/>
</dbReference>
<reference evidence="7" key="2">
    <citation type="submission" date="2020-09" db="EMBL/GenBank/DDBJ databases">
        <authorList>
            <person name="Sun Q."/>
            <person name="Zhou Y."/>
        </authorList>
    </citation>
    <scope>NUCLEOTIDE SEQUENCE</scope>
    <source>
        <strain evidence="7">CGMCC 1.12160</strain>
    </source>
</reference>
<dbReference type="GO" id="GO:0009252">
    <property type="term" value="P:peptidoglycan biosynthetic process"/>
    <property type="evidence" value="ECO:0007669"/>
    <property type="project" value="UniProtKB-KW"/>
</dbReference>
<gene>
    <name evidence="7" type="ORF">GCM10011366_01730</name>
</gene>
<organism evidence="7 8">
    <name type="scientific">Ornithinimicrobium tianjinense</name>
    <dbReference type="NCBI Taxonomy" id="1195761"/>
    <lineage>
        <taxon>Bacteria</taxon>
        <taxon>Bacillati</taxon>
        <taxon>Actinomycetota</taxon>
        <taxon>Actinomycetes</taxon>
        <taxon>Micrococcales</taxon>
        <taxon>Ornithinimicrobiaceae</taxon>
        <taxon>Ornithinimicrobium</taxon>
    </lineage>
</organism>
<comment type="caution">
    <text evidence="7">The sequence shown here is derived from an EMBL/GenBank/DDBJ whole genome shotgun (WGS) entry which is preliminary data.</text>
</comment>
<dbReference type="Pfam" id="PF02388">
    <property type="entry name" value="FemAB"/>
    <property type="match status" value="2"/>
</dbReference>
<dbReference type="GO" id="GO:0016755">
    <property type="term" value="F:aminoacyltransferase activity"/>
    <property type="evidence" value="ECO:0007669"/>
    <property type="project" value="InterPro"/>
</dbReference>
<name>A0A917BE46_9MICO</name>
<sequence>MTLRDANPDELARWDDLVWGAPGGVDLMQLPPYAEIKSGSWSAHRQVIHSVPGHPDVPVLYLIKKVPPFGQLWYAPMGPRVTDTAHFRAICEDLRSSGAFAVIMEPSIPAEGPQTRAELIASTPGLEDFIYLQQGNHTVFIDLTPSEEELLASFRQRARRSIRKASDAVIEHRTDDEALEAFWTLYAPTVERAGLPLRPKDYYLKAWRLYRDLGQGHVVLGYSSPEVTEPEAGAYIWKHRDHGYYRDGGSVRTPAANGLQYRVQWEAMRWCKEHGATTYDLFGMPPSWLLEDESHQLHGLVQFKTAFSTEVSDTVGTVRLVLDPLRTKAWDQLGLRVYSRLTRRSNPLFY</sequence>
<evidence type="ECO:0000256" key="6">
    <source>
        <dbReference type="ARBA" id="ARBA00023316"/>
    </source>
</evidence>
<dbReference type="AlphaFoldDB" id="A0A917BE46"/>
<dbReference type="PANTHER" id="PTHR36174:SF1">
    <property type="entry name" value="LIPID II:GLYCINE GLYCYLTRANSFERASE"/>
    <property type="match status" value="1"/>
</dbReference>
<keyword evidence="4" id="KW-0573">Peptidoglycan synthesis</keyword>
<dbReference type="SUPFAM" id="SSF55729">
    <property type="entry name" value="Acyl-CoA N-acyltransferases (Nat)"/>
    <property type="match status" value="2"/>
</dbReference>
<dbReference type="Proteomes" id="UP000605670">
    <property type="component" value="Unassembled WGS sequence"/>
</dbReference>
<evidence type="ECO:0000256" key="3">
    <source>
        <dbReference type="ARBA" id="ARBA00022960"/>
    </source>
</evidence>
<dbReference type="PROSITE" id="PS51191">
    <property type="entry name" value="FEMABX"/>
    <property type="match status" value="1"/>
</dbReference>
<keyword evidence="5" id="KW-0012">Acyltransferase</keyword>
<evidence type="ECO:0000313" key="8">
    <source>
        <dbReference type="Proteomes" id="UP000605670"/>
    </source>
</evidence>